<dbReference type="InterPro" id="IPR006016">
    <property type="entry name" value="UspA"/>
</dbReference>
<name>A0ABD6D9Y2_9EURY</name>
<keyword evidence="3" id="KW-1185">Reference proteome</keyword>
<dbReference type="InterPro" id="IPR014729">
    <property type="entry name" value="Rossmann-like_a/b/a_fold"/>
</dbReference>
<organism evidence="2 3">
    <name type="scientific">Halohasta litorea</name>
    <dbReference type="NCBI Taxonomy" id="869891"/>
    <lineage>
        <taxon>Archaea</taxon>
        <taxon>Methanobacteriati</taxon>
        <taxon>Methanobacteriota</taxon>
        <taxon>Stenosarchaea group</taxon>
        <taxon>Halobacteria</taxon>
        <taxon>Halobacteriales</taxon>
        <taxon>Haloferacaceae</taxon>
        <taxon>Halohasta</taxon>
    </lineage>
</organism>
<dbReference type="EMBL" id="JBHUDM010000004">
    <property type="protein sequence ID" value="MFD1643104.1"/>
    <property type="molecule type" value="Genomic_DNA"/>
</dbReference>
<proteinExistence type="predicted"/>
<evidence type="ECO:0000313" key="3">
    <source>
        <dbReference type="Proteomes" id="UP001597052"/>
    </source>
</evidence>
<sequence>MTVLTPFDGSELAKTALKRAETFADSRDEESVALTVFPDDAGFAVERGWVPSEAAYDPKALCQQFEQQVEEISPATSFRCEQPADSEVLTATATDDITRTIREVAAELDVSVIFIGTENAGRISTPVTSVGSPLSKDPQYDVHIVRHTE</sequence>
<comment type="caution">
    <text evidence="2">The sequence shown here is derived from an EMBL/GenBank/DDBJ whole genome shotgun (WGS) entry which is preliminary data.</text>
</comment>
<feature type="domain" description="UspA" evidence="1">
    <location>
        <begin position="2"/>
        <end position="146"/>
    </location>
</feature>
<dbReference type="AlphaFoldDB" id="A0ABD6D9Y2"/>
<dbReference type="RefSeq" id="WP_256396370.1">
    <property type="nucleotide sequence ID" value="NZ_JANHDJ010000004.1"/>
</dbReference>
<evidence type="ECO:0000259" key="1">
    <source>
        <dbReference type="Pfam" id="PF00582"/>
    </source>
</evidence>
<dbReference type="Pfam" id="PF00582">
    <property type="entry name" value="Usp"/>
    <property type="match status" value="1"/>
</dbReference>
<dbReference type="Proteomes" id="UP001597052">
    <property type="component" value="Unassembled WGS sequence"/>
</dbReference>
<gene>
    <name evidence="2" type="ORF">ACFSBW_14600</name>
</gene>
<dbReference type="CDD" id="cd00293">
    <property type="entry name" value="USP-like"/>
    <property type="match status" value="1"/>
</dbReference>
<dbReference type="SUPFAM" id="SSF52402">
    <property type="entry name" value="Adenine nucleotide alpha hydrolases-like"/>
    <property type="match status" value="1"/>
</dbReference>
<evidence type="ECO:0000313" key="2">
    <source>
        <dbReference type="EMBL" id="MFD1643104.1"/>
    </source>
</evidence>
<reference evidence="2 3" key="1">
    <citation type="journal article" date="2019" name="Int. J. Syst. Evol. Microbiol.">
        <title>The Global Catalogue of Microorganisms (GCM) 10K type strain sequencing project: providing services to taxonomists for standard genome sequencing and annotation.</title>
        <authorList>
            <consortium name="The Broad Institute Genomics Platform"/>
            <consortium name="The Broad Institute Genome Sequencing Center for Infectious Disease"/>
            <person name="Wu L."/>
            <person name="Ma J."/>
        </authorList>
    </citation>
    <scope>NUCLEOTIDE SEQUENCE [LARGE SCALE GENOMIC DNA]</scope>
    <source>
        <strain evidence="2 3">CGMCC 1.10593</strain>
    </source>
</reference>
<protein>
    <submittedName>
        <fullName evidence="2">Universal stress protein</fullName>
    </submittedName>
</protein>
<dbReference type="Gene3D" id="3.40.50.620">
    <property type="entry name" value="HUPs"/>
    <property type="match status" value="1"/>
</dbReference>
<accession>A0ABD6D9Y2</accession>